<evidence type="ECO:0000313" key="1">
    <source>
        <dbReference type="EnsemblPlants" id="AVESA.00010b.r2.3AG0410120.1.CDS.1"/>
    </source>
</evidence>
<sequence length="188" mass="20846">MSDHSAEMTRCNLGSSPEAHASLPVNDDMLRPPGDPPPSPASAILPPARLRSLQALAVPHHRTQVPPSFLRTPWQAAPPRVFDRRNQEGIVFTPVLDDAPDRIPPQRFDLQFHGRVDDNHHRSRAELLGCRHGRVLVIDLVQNELVVCSPITREQHRMSVPPEFMVYHLNGTVISAANDEGHVHGGCC</sequence>
<keyword evidence="2" id="KW-1185">Reference proteome</keyword>
<reference evidence="1" key="1">
    <citation type="submission" date="2021-05" db="EMBL/GenBank/DDBJ databases">
        <authorList>
            <person name="Scholz U."/>
            <person name="Mascher M."/>
            <person name="Fiebig A."/>
        </authorList>
    </citation>
    <scope>NUCLEOTIDE SEQUENCE [LARGE SCALE GENOMIC DNA]</scope>
</reference>
<proteinExistence type="predicted"/>
<dbReference type="EnsemblPlants" id="AVESA.00010b.r2.3AG0410120.1">
    <property type="protein sequence ID" value="AVESA.00010b.r2.3AG0410120.1.CDS.1"/>
    <property type="gene ID" value="AVESA.00010b.r2.3AG0410120"/>
</dbReference>
<evidence type="ECO:0000313" key="2">
    <source>
        <dbReference type="Proteomes" id="UP001732700"/>
    </source>
</evidence>
<accession>A0ACD5VAL5</accession>
<name>A0ACD5VAL5_AVESA</name>
<protein>
    <submittedName>
        <fullName evidence="1">Uncharacterized protein</fullName>
    </submittedName>
</protein>
<dbReference type="Proteomes" id="UP001732700">
    <property type="component" value="Chromosome 3A"/>
</dbReference>
<organism evidence="1 2">
    <name type="scientific">Avena sativa</name>
    <name type="common">Oat</name>
    <dbReference type="NCBI Taxonomy" id="4498"/>
    <lineage>
        <taxon>Eukaryota</taxon>
        <taxon>Viridiplantae</taxon>
        <taxon>Streptophyta</taxon>
        <taxon>Embryophyta</taxon>
        <taxon>Tracheophyta</taxon>
        <taxon>Spermatophyta</taxon>
        <taxon>Magnoliopsida</taxon>
        <taxon>Liliopsida</taxon>
        <taxon>Poales</taxon>
        <taxon>Poaceae</taxon>
        <taxon>BOP clade</taxon>
        <taxon>Pooideae</taxon>
        <taxon>Poodae</taxon>
        <taxon>Poeae</taxon>
        <taxon>Poeae Chloroplast Group 1 (Aveneae type)</taxon>
        <taxon>Aveninae</taxon>
        <taxon>Avena</taxon>
    </lineage>
</organism>
<reference evidence="1" key="2">
    <citation type="submission" date="2025-09" db="UniProtKB">
        <authorList>
            <consortium name="EnsemblPlants"/>
        </authorList>
    </citation>
    <scope>IDENTIFICATION</scope>
</reference>